<comment type="caution">
    <text evidence="2">The sequence shown here is derived from an EMBL/GenBank/DDBJ whole genome shotgun (WGS) entry which is preliminary data.</text>
</comment>
<evidence type="ECO:0000313" key="2">
    <source>
        <dbReference type="EMBL" id="MFC4960466.1"/>
    </source>
</evidence>
<accession>A0ABV9UXS2</accession>
<protein>
    <submittedName>
        <fullName evidence="2">Uncharacterized protein</fullName>
    </submittedName>
</protein>
<evidence type="ECO:0000313" key="3">
    <source>
        <dbReference type="Proteomes" id="UP001595834"/>
    </source>
</evidence>
<proteinExistence type="predicted"/>
<dbReference type="Proteomes" id="UP001595834">
    <property type="component" value="Unassembled WGS sequence"/>
</dbReference>
<name>A0ABV9UXS2_9ACTN</name>
<reference evidence="3" key="1">
    <citation type="journal article" date="2019" name="Int. J. Syst. Evol. Microbiol.">
        <title>The Global Catalogue of Microorganisms (GCM) 10K type strain sequencing project: providing services to taxonomists for standard genome sequencing and annotation.</title>
        <authorList>
            <consortium name="The Broad Institute Genomics Platform"/>
            <consortium name="The Broad Institute Genome Sequencing Center for Infectious Disease"/>
            <person name="Wu L."/>
            <person name="Ma J."/>
        </authorList>
    </citation>
    <scope>NUCLEOTIDE SEQUENCE [LARGE SCALE GENOMIC DNA]</scope>
    <source>
        <strain evidence="3">CCM 7224</strain>
    </source>
</reference>
<feature type="region of interest" description="Disordered" evidence="1">
    <location>
        <begin position="61"/>
        <end position="82"/>
    </location>
</feature>
<keyword evidence="3" id="KW-1185">Reference proteome</keyword>
<feature type="region of interest" description="Disordered" evidence="1">
    <location>
        <begin position="1"/>
        <end position="25"/>
    </location>
</feature>
<evidence type="ECO:0000256" key="1">
    <source>
        <dbReference type="SAM" id="MobiDB-lite"/>
    </source>
</evidence>
<dbReference type="RefSeq" id="WP_344374187.1">
    <property type="nucleotide sequence ID" value="NZ_BAAASQ010000008.1"/>
</dbReference>
<organism evidence="2 3">
    <name type="scientific">Streptomyces mauvecolor</name>
    <dbReference type="NCBI Taxonomy" id="58345"/>
    <lineage>
        <taxon>Bacteria</taxon>
        <taxon>Bacillati</taxon>
        <taxon>Actinomycetota</taxon>
        <taxon>Actinomycetes</taxon>
        <taxon>Kitasatosporales</taxon>
        <taxon>Streptomycetaceae</taxon>
        <taxon>Streptomyces</taxon>
    </lineage>
</organism>
<feature type="compositionally biased region" description="Basic and acidic residues" evidence="1">
    <location>
        <begin position="64"/>
        <end position="76"/>
    </location>
</feature>
<sequence length="351" mass="39281">MTDLLPPASGPHQTPGPSAEERADDVAVERAIELLRSVDLGLSDADAGRRELAGLLRSVAGAPRRADEDPDRRPRAAPDLADPAALPGIIENWSRAAGVPAMAFREDRRAFLRGDHLGFELSPRLLVRAAVRRLRKVGALPEEHRISLVWTGDQPSATLPVRIPDWTAVALPTRPVALSAQYVHHELGHVMELAWRPPDLPLAARWQAPDSVVEWVAMVVEWLSRCDDWLTALGLEAERARQVGEHCRYEDHYTRAFAALVLHCAGVRPERLERELKETVGELIDPGHLREEVRRADYWRTVAQGHARADATVDVLRAAHGARWWERPESWRRLRADVTAQWAATREAGER</sequence>
<dbReference type="EMBL" id="JBHSIZ010000036">
    <property type="protein sequence ID" value="MFC4960466.1"/>
    <property type="molecule type" value="Genomic_DNA"/>
</dbReference>
<gene>
    <name evidence="2" type="ORF">ACFPFX_29635</name>
</gene>